<gene>
    <name evidence="2" type="ORF">GALMADRAFT_256217</name>
</gene>
<evidence type="ECO:0000313" key="3">
    <source>
        <dbReference type="Proteomes" id="UP000027222"/>
    </source>
</evidence>
<accession>A0A067SEN2</accession>
<evidence type="ECO:0000256" key="1">
    <source>
        <dbReference type="SAM" id="MobiDB-lite"/>
    </source>
</evidence>
<organism evidence="2 3">
    <name type="scientific">Galerina marginata (strain CBS 339.88)</name>
    <dbReference type="NCBI Taxonomy" id="685588"/>
    <lineage>
        <taxon>Eukaryota</taxon>
        <taxon>Fungi</taxon>
        <taxon>Dikarya</taxon>
        <taxon>Basidiomycota</taxon>
        <taxon>Agaricomycotina</taxon>
        <taxon>Agaricomycetes</taxon>
        <taxon>Agaricomycetidae</taxon>
        <taxon>Agaricales</taxon>
        <taxon>Agaricineae</taxon>
        <taxon>Strophariaceae</taxon>
        <taxon>Galerina</taxon>
    </lineage>
</organism>
<evidence type="ECO:0000313" key="2">
    <source>
        <dbReference type="EMBL" id="KDR69361.1"/>
    </source>
</evidence>
<proteinExistence type="predicted"/>
<sequence length="89" mass="10134">MSAGCFSWFPLPNRRGSKKRPAETKSDEELPKDQLAIVLKKREYTAVENQTTNKTVDVFLLDCTEYSANRLDLALSNKIECLPRHSQCS</sequence>
<dbReference type="EMBL" id="KL142403">
    <property type="protein sequence ID" value="KDR69361.1"/>
    <property type="molecule type" value="Genomic_DNA"/>
</dbReference>
<feature type="compositionally biased region" description="Basic and acidic residues" evidence="1">
    <location>
        <begin position="20"/>
        <end position="29"/>
    </location>
</feature>
<protein>
    <submittedName>
        <fullName evidence="2">Uncharacterized protein</fullName>
    </submittedName>
</protein>
<feature type="region of interest" description="Disordered" evidence="1">
    <location>
        <begin position="1"/>
        <end position="29"/>
    </location>
</feature>
<reference evidence="3" key="1">
    <citation type="journal article" date="2014" name="Proc. Natl. Acad. Sci. U.S.A.">
        <title>Extensive sampling of basidiomycete genomes demonstrates inadequacy of the white-rot/brown-rot paradigm for wood decay fungi.</title>
        <authorList>
            <person name="Riley R."/>
            <person name="Salamov A.A."/>
            <person name="Brown D.W."/>
            <person name="Nagy L.G."/>
            <person name="Floudas D."/>
            <person name="Held B.W."/>
            <person name="Levasseur A."/>
            <person name="Lombard V."/>
            <person name="Morin E."/>
            <person name="Otillar R."/>
            <person name="Lindquist E.A."/>
            <person name="Sun H."/>
            <person name="LaButti K.M."/>
            <person name="Schmutz J."/>
            <person name="Jabbour D."/>
            <person name="Luo H."/>
            <person name="Baker S.E."/>
            <person name="Pisabarro A.G."/>
            <person name="Walton J.D."/>
            <person name="Blanchette R.A."/>
            <person name="Henrissat B."/>
            <person name="Martin F."/>
            <person name="Cullen D."/>
            <person name="Hibbett D.S."/>
            <person name="Grigoriev I.V."/>
        </authorList>
    </citation>
    <scope>NUCLEOTIDE SEQUENCE [LARGE SCALE GENOMIC DNA]</scope>
    <source>
        <strain evidence="3">CBS 339.88</strain>
    </source>
</reference>
<keyword evidence="3" id="KW-1185">Reference proteome</keyword>
<dbReference type="Proteomes" id="UP000027222">
    <property type="component" value="Unassembled WGS sequence"/>
</dbReference>
<dbReference type="HOGENOM" id="CLU_2454885_0_0_1"/>
<dbReference type="AlphaFoldDB" id="A0A067SEN2"/>
<name>A0A067SEN2_GALM3</name>